<reference evidence="8" key="3">
    <citation type="submission" date="2020-12" db="UniProtKB">
        <authorList>
            <consortium name="EnsemblPlants"/>
        </authorList>
    </citation>
    <scope>IDENTIFICATION</scope>
</reference>
<evidence type="ECO:0000313" key="8">
    <source>
        <dbReference type="EnsemblPlants" id="Pp3c5_19510V3.1"/>
    </source>
</evidence>
<dbReference type="KEGG" id="ppp:112283022"/>
<name>A9SM44_PHYPA</name>
<dbReference type="PANTHER" id="PTHR46231">
    <property type="entry name" value="ANKYRIN REPEAT AND BTB/POZ DOMAIN-CONTAINING PROTEIN 1"/>
    <property type="match status" value="1"/>
</dbReference>
<dbReference type="GO" id="GO:0000151">
    <property type="term" value="C:ubiquitin ligase complex"/>
    <property type="evidence" value="ECO:0000318"/>
    <property type="project" value="GO_Central"/>
</dbReference>
<dbReference type="Gene3D" id="3.30.710.10">
    <property type="entry name" value="Potassium Channel Kv1.1, Chain A"/>
    <property type="match status" value="2"/>
</dbReference>
<reference evidence="7 9" key="1">
    <citation type="journal article" date="2008" name="Science">
        <title>The Physcomitrella genome reveals evolutionary insights into the conquest of land by plants.</title>
        <authorList>
            <person name="Rensing S."/>
            <person name="Lang D."/>
            <person name="Zimmer A."/>
            <person name="Terry A."/>
            <person name="Salamov A."/>
            <person name="Shapiro H."/>
            <person name="Nishiyama T."/>
            <person name="Perroud P.-F."/>
            <person name="Lindquist E."/>
            <person name="Kamisugi Y."/>
            <person name="Tanahashi T."/>
            <person name="Sakakibara K."/>
            <person name="Fujita T."/>
            <person name="Oishi K."/>
            <person name="Shin-I T."/>
            <person name="Kuroki Y."/>
            <person name="Toyoda A."/>
            <person name="Suzuki Y."/>
            <person name="Hashimoto A."/>
            <person name="Yamaguchi K."/>
            <person name="Sugano A."/>
            <person name="Kohara Y."/>
            <person name="Fujiyama A."/>
            <person name="Anterola A."/>
            <person name="Aoki S."/>
            <person name="Ashton N."/>
            <person name="Barbazuk W.B."/>
            <person name="Barker E."/>
            <person name="Bennetzen J."/>
            <person name="Bezanilla M."/>
            <person name="Blankenship R."/>
            <person name="Cho S.H."/>
            <person name="Dutcher S."/>
            <person name="Estelle M."/>
            <person name="Fawcett J.A."/>
            <person name="Gundlach H."/>
            <person name="Hanada K."/>
            <person name="Heyl A."/>
            <person name="Hicks K.A."/>
            <person name="Hugh J."/>
            <person name="Lohr M."/>
            <person name="Mayer K."/>
            <person name="Melkozernov A."/>
            <person name="Murata T."/>
            <person name="Nelson D."/>
            <person name="Pils B."/>
            <person name="Prigge M."/>
            <person name="Reiss B."/>
            <person name="Renner T."/>
            <person name="Rombauts S."/>
            <person name="Rushton P."/>
            <person name="Sanderfoot A."/>
            <person name="Schween G."/>
            <person name="Shiu S.-H."/>
            <person name="Stueber K."/>
            <person name="Theodoulou F.L."/>
            <person name="Tu H."/>
            <person name="Van de Peer Y."/>
            <person name="Verrier P.J."/>
            <person name="Waters E."/>
            <person name="Wood A."/>
            <person name="Yang L."/>
            <person name="Cove D."/>
            <person name="Cuming A."/>
            <person name="Hasebe M."/>
            <person name="Lucas S."/>
            <person name="Mishler D.B."/>
            <person name="Reski R."/>
            <person name="Grigoriev I."/>
            <person name="Quatrano R.S."/>
            <person name="Boore J.L."/>
        </authorList>
    </citation>
    <scope>NUCLEOTIDE SEQUENCE [LARGE SCALE GENOMIC DNA]</scope>
    <source>
        <strain evidence="8 9">cv. Gransden 2004</strain>
    </source>
</reference>
<dbReference type="InterPro" id="IPR000210">
    <property type="entry name" value="BTB/POZ_dom"/>
</dbReference>
<evidence type="ECO:0000313" key="7">
    <source>
        <dbReference type="EMBL" id="PNR54214.1"/>
    </source>
</evidence>
<evidence type="ECO:0000256" key="3">
    <source>
        <dbReference type="ARBA" id="ARBA00023043"/>
    </source>
</evidence>
<gene>
    <name evidence="8" type="primary">LOC112283022</name>
    <name evidence="7" type="ORF">PHYPA_007891</name>
</gene>
<dbReference type="InterPro" id="IPR002110">
    <property type="entry name" value="Ankyrin_rpt"/>
</dbReference>
<organism evidence="7">
    <name type="scientific">Physcomitrium patens</name>
    <name type="common">Spreading-leaved earth moss</name>
    <name type="synonym">Physcomitrella patens</name>
    <dbReference type="NCBI Taxonomy" id="3218"/>
    <lineage>
        <taxon>Eukaryota</taxon>
        <taxon>Viridiplantae</taxon>
        <taxon>Streptophyta</taxon>
        <taxon>Embryophyta</taxon>
        <taxon>Bryophyta</taxon>
        <taxon>Bryophytina</taxon>
        <taxon>Bryopsida</taxon>
        <taxon>Funariidae</taxon>
        <taxon>Funariales</taxon>
        <taxon>Funariaceae</taxon>
        <taxon>Physcomitrium</taxon>
    </lineage>
</organism>
<dbReference type="FunFam" id="1.25.40.20:FF:000328">
    <property type="entry name" value="BTB/POZ domain-containing protein"/>
    <property type="match status" value="1"/>
</dbReference>
<dbReference type="HOGENOM" id="CLU_022885_1_0_1"/>
<dbReference type="OMA" id="DMYGVIK"/>
<dbReference type="InterPro" id="IPR036770">
    <property type="entry name" value="Ankyrin_rpt-contain_sf"/>
</dbReference>
<evidence type="ECO:0000256" key="1">
    <source>
        <dbReference type="ARBA" id="ARBA00004906"/>
    </source>
</evidence>
<dbReference type="STRING" id="3218.A9SM44"/>
<evidence type="ECO:0000256" key="4">
    <source>
        <dbReference type="PROSITE-ProRule" id="PRU00023"/>
    </source>
</evidence>
<dbReference type="PaxDb" id="3218-PP1S93_72V6.1"/>
<reference evidence="7 9" key="2">
    <citation type="journal article" date="2018" name="Plant J.">
        <title>The Physcomitrella patens chromosome-scale assembly reveals moss genome structure and evolution.</title>
        <authorList>
            <person name="Lang D."/>
            <person name="Ullrich K.K."/>
            <person name="Murat F."/>
            <person name="Fuchs J."/>
            <person name="Jenkins J."/>
            <person name="Haas F.B."/>
            <person name="Piednoel M."/>
            <person name="Gundlach H."/>
            <person name="Van Bel M."/>
            <person name="Meyberg R."/>
            <person name="Vives C."/>
            <person name="Morata J."/>
            <person name="Symeonidi A."/>
            <person name="Hiss M."/>
            <person name="Muchero W."/>
            <person name="Kamisugi Y."/>
            <person name="Saleh O."/>
            <person name="Blanc G."/>
            <person name="Decker E.L."/>
            <person name="van Gessel N."/>
            <person name="Grimwood J."/>
            <person name="Hayes R.D."/>
            <person name="Graham S.W."/>
            <person name="Gunter L.E."/>
            <person name="McDaniel S.F."/>
            <person name="Hoernstein S.N.W."/>
            <person name="Larsson A."/>
            <person name="Li F.W."/>
            <person name="Perroud P.F."/>
            <person name="Phillips J."/>
            <person name="Ranjan P."/>
            <person name="Rokshar D.S."/>
            <person name="Rothfels C.J."/>
            <person name="Schneider L."/>
            <person name="Shu S."/>
            <person name="Stevenson D.W."/>
            <person name="Thummler F."/>
            <person name="Tillich M."/>
            <person name="Villarreal Aguilar J.C."/>
            <person name="Widiez T."/>
            <person name="Wong G.K."/>
            <person name="Wymore A."/>
            <person name="Zhang Y."/>
            <person name="Zimmer A.D."/>
            <person name="Quatrano R.S."/>
            <person name="Mayer K.F.X."/>
            <person name="Goodstein D."/>
            <person name="Casacuberta J.M."/>
            <person name="Vandepoele K."/>
            <person name="Reski R."/>
            <person name="Cuming A.C."/>
            <person name="Tuskan G.A."/>
            <person name="Maumus F."/>
            <person name="Salse J."/>
            <person name="Schmutz J."/>
            <person name="Rensing S.A."/>
        </authorList>
    </citation>
    <scope>NUCLEOTIDE SEQUENCE [LARGE SCALE GENOMIC DNA]</scope>
    <source>
        <strain evidence="8 9">cv. Gransden 2004</strain>
    </source>
</reference>
<feature type="repeat" description="ANK" evidence="4">
    <location>
        <begin position="35"/>
        <end position="62"/>
    </location>
</feature>
<dbReference type="Gene3D" id="1.25.40.20">
    <property type="entry name" value="Ankyrin repeat-containing domain"/>
    <property type="match status" value="1"/>
</dbReference>
<keyword evidence="3 4" id="KW-0040">ANK repeat</keyword>
<feature type="domain" description="BTB" evidence="6">
    <location>
        <begin position="399"/>
        <end position="479"/>
    </location>
</feature>
<dbReference type="Pfam" id="PF00651">
    <property type="entry name" value="BTB"/>
    <property type="match status" value="2"/>
</dbReference>
<evidence type="ECO:0000256" key="2">
    <source>
        <dbReference type="ARBA" id="ARBA00022737"/>
    </source>
</evidence>
<dbReference type="FunCoup" id="A9SM44">
    <property type="interactions" value="765"/>
</dbReference>
<dbReference type="Gramene" id="Pp3c5_19510V3.1">
    <property type="protein sequence ID" value="Pp3c5_19510V3.1"/>
    <property type="gene ID" value="Pp3c5_19510"/>
</dbReference>
<dbReference type="CDD" id="cd18186">
    <property type="entry name" value="BTB_POZ_ZBTB_KLHL-like"/>
    <property type="match status" value="1"/>
</dbReference>
<keyword evidence="2" id="KW-0677">Repeat</keyword>
<dbReference type="EMBL" id="ABEU02000005">
    <property type="protein sequence ID" value="PNR54214.1"/>
    <property type="molecule type" value="Genomic_DNA"/>
</dbReference>
<dbReference type="PROSITE" id="PS50088">
    <property type="entry name" value="ANK_REPEAT"/>
    <property type="match status" value="1"/>
</dbReference>
<feature type="compositionally biased region" description="Polar residues" evidence="5">
    <location>
        <begin position="345"/>
        <end position="354"/>
    </location>
</feature>
<dbReference type="InterPro" id="IPR011333">
    <property type="entry name" value="SKP1/BTB/POZ_sf"/>
</dbReference>
<dbReference type="Proteomes" id="UP000006727">
    <property type="component" value="Chromosome 5"/>
</dbReference>
<dbReference type="PROSITE" id="PS50097">
    <property type="entry name" value="BTB"/>
    <property type="match status" value="2"/>
</dbReference>
<dbReference type="GeneID" id="112283022"/>
<dbReference type="OrthoDB" id="684045at2759"/>
<dbReference type="EnsemblPlants" id="Pp3c5_19510V3.1">
    <property type="protein sequence ID" value="Pp3c5_19510V3.1"/>
    <property type="gene ID" value="Pp3c5_19510"/>
</dbReference>
<dbReference type="PANTHER" id="PTHR46231:SF1">
    <property type="entry name" value="ANKYRIN REPEAT AND BTB_POZ DOMAIN-CONTAINING PROTEIN 1"/>
    <property type="match status" value="1"/>
</dbReference>
<accession>A9SM44</accession>
<dbReference type="SMART" id="SM00225">
    <property type="entry name" value="BTB"/>
    <property type="match status" value="2"/>
</dbReference>
<evidence type="ECO:0000313" key="9">
    <source>
        <dbReference type="Proteomes" id="UP000006727"/>
    </source>
</evidence>
<dbReference type="SUPFAM" id="SSF54695">
    <property type="entry name" value="POZ domain"/>
    <property type="match status" value="2"/>
</dbReference>
<dbReference type="GO" id="GO:0005737">
    <property type="term" value="C:cytoplasm"/>
    <property type="evidence" value="ECO:0000318"/>
    <property type="project" value="GO_Central"/>
</dbReference>
<dbReference type="SUPFAM" id="SSF48403">
    <property type="entry name" value="Ankyrin repeat"/>
    <property type="match status" value="1"/>
</dbReference>
<proteinExistence type="predicted"/>
<feature type="region of interest" description="Disordered" evidence="5">
    <location>
        <begin position="330"/>
        <end position="354"/>
    </location>
</feature>
<dbReference type="RefSeq" id="XP_024377093.1">
    <property type="nucleotide sequence ID" value="XM_024521325.2"/>
</dbReference>
<dbReference type="AlphaFoldDB" id="A9SM44"/>
<dbReference type="eggNOG" id="KOG0511">
    <property type="taxonomic scope" value="Eukaryota"/>
</dbReference>
<evidence type="ECO:0000259" key="6">
    <source>
        <dbReference type="PROSITE" id="PS50097"/>
    </source>
</evidence>
<dbReference type="InterPro" id="IPR044515">
    <property type="entry name" value="ABTB1"/>
</dbReference>
<dbReference type="EnsemblPlants" id="Pp3c5_19514V3.1">
    <property type="protein sequence ID" value="Pp3c5_19514V3.1"/>
    <property type="gene ID" value="Pp3c5_19514"/>
</dbReference>
<protein>
    <recommendedName>
        <fullName evidence="6">BTB domain-containing protein</fullName>
    </recommendedName>
</protein>
<evidence type="ECO:0000256" key="5">
    <source>
        <dbReference type="SAM" id="MobiDB-lite"/>
    </source>
</evidence>
<sequence length="636" mass="71755">MVISPLVEEDMDIGLYGDEPEEPALPRKKVPMGDIYEASRAGDVDRLKLLLDEGVNVNARDNWDSVALYYACLAGHLDAARILLEKGAICSENTFDGDRCHYASLNLQVRRLLKAFEARPPPLDPLPRTFRELFVSFEANCRYLEGAPVNYNDNSIYGMKQDGRSHTETAAHEKILRDAEDCLGPDVIFYISGRPFGAHRALLAARSPFFKEQFQGKWKHRQVVRLARPRLTFAALFSLVHFFYTDRLDVAVEDMEDLVLICKNCKCLALQKVLENELAHQKYADYKSIKRVDDSQKRFIFQGSSLPESERLSSALYSLFTLSLSNSAQRKKSDSKGDEDRSKPSRTSVDSSKSFSANNRDIIVDRKDTSEGGDIEKLEVEMNECSISKQDEHCEEDHADVCFLVGNEKFRCHRFVLGARSEYFKARFSRTTGFREGVAGLATNSGADSLLILQENDLSASAFEKVLEYIYTDSVKTVDLDEAEELFDAASRYLLFPLKRAVTDALLPQLETASPADLCGWLLLADKYGVWKLREHCLDAMAANFEFFSGIPEFRQMLLCLPPPSGDLAERTTAPKAPGVEDGPQAGENVLDDLREKWLNEEGSELDKRDESALEFDKRLEQLIAIAEEEYVQNES</sequence>
<comment type="pathway">
    <text evidence="1">Protein modification; protein ubiquitination.</text>
</comment>
<dbReference type="Gramene" id="Pp3c5_19514V3.1">
    <property type="protein sequence ID" value="Pp3c5_19514V3.1"/>
    <property type="gene ID" value="Pp3c5_19514"/>
</dbReference>
<feature type="domain" description="BTB" evidence="6">
    <location>
        <begin position="185"/>
        <end position="252"/>
    </location>
</feature>
<feature type="compositionally biased region" description="Basic and acidic residues" evidence="5">
    <location>
        <begin position="331"/>
        <end position="343"/>
    </location>
</feature>
<dbReference type="Pfam" id="PF12796">
    <property type="entry name" value="Ank_2"/>
    <property type="match status" value="1"/>
</dbReference>
<keyword evidence="9" id="KW-1185">Reference proteome</keyword>